<dbReference type="InterPro" id="IPR038909">
    <property type="entry name" value="Effector_transcript"/>
</dbReference>
<dbReference type="EMBL" id="JANAVB010001931">
    <property type="protein sequence ID" value="KAJ6852133.1"/>
    <property type="molecule type" value="Genomic_DNA"/>
</dbReference>
<evidence type="ECO:0000313" key="1">
    <source>
        <dbReference type="EMBL" id="KAJ6852133.1"/>
    </source>
</evidence>
<protein>
    <submittedName>
        <fullName evidence="1">Protein EFFECTOR OF TRANSCRIPTION 2-like isoform X2</fullName>
    </submittedName>
</protein>
<comment type="caution">
    <text evidence="1">The sequence shown here is derived from an EMBL/GenBank/DDBJ whole genome shotgun (WGS) entry which is preliminary data.</text>
</comment>
<evidence type="ECO:0000313" key="2">
    <source>
        <dbReference type="Proteomes" id="UP001140949"/>
    </source>
</evidence>
<name>A0AAX6IGQ9_IRIPA</name>
<dbReference type="GO" id="GO:0003677">
    <property type="term" value="F:DNA binding"/>
    <property type="evidence" value="ECO:0007669"/>
    <property type="project" value="InterPro"/>
</dbReference>
<proteinExistence type="predicted"/>
<dbReference type="Proteomes" id="UP001140949">
    <property type="component" value="Unassembled WGS sequence"/>
</dbReference>
<dbReference type="PANTHER" id="PTHR35133:SF1">
    <property type="entry name" value="PROTEIN EFFECTOR OF TRANSCRIPTION 2-RELATED"/>
    <property type="match status" value="1"/>
</dbReference>
<accession>A0AAX6IGQ9</accession>
<dbReference type="Pfam" id="PF19239">
    <property type="entry name" value="GIY_YIG_domain"/>
    <property type="match status" value="1"/>
</dbReference>
<keyword evidence="2" id="KW-1185">Reference proteome</keyword>
<reference evidence="1" key="1">
    <citation type="journal article" date="2023" name="GigaByte">
        <title>Genome assembly of the bearded iris, Iris pallida Lam.</title>
        <authorList>
            <person name="Bruccoleri R.E."/>
            <person name="Oakeley E.J."/>
            <person name="Faust A.M.E."/>
            <person name="Altorfer M."/>
            <person name="Dessus-Babus S."/>
            <person name="Burckhardt D."/>
            <person name="Oertli M."/>
            <person name="Naumann U."/>
            <person name="Petersen F."/>
            <person name="Wong J."/>
        </authorList>
    </citation>
    <scope>NUCLEOTIDE SEQUENCE</scope>
    <source>
        <strain evidence="1">GSM-AAB239-AS_SAM_17_03QT</strain>
    </source>
</reference>
<dbReference type="GO" id="GO:0006355">
    <property type="term" value="P:regulation of DNA-templated transcription"/>
    <property type="evidence" value="ECO:0007669"/>
    <property type="project" value="InterPro"/>
</dbReference>
<dbReference type="AlphaFoldDB" id="A0AAX6IGQ9"/>
<reference evidence="1" key="2">
    <citation type="submission" date="2023-04" db="EMBL/GenBank/DDBJ databases">
        <authorList>
            <person name="Bruccoleri R.E."/>
            <person name="Oakeley E.J."/>
            <person name="Faust A.-M."/>
            <person name="Dessus-Babus S."/>
            <person name="Altorfer M."/>
            <person name="Burckhardt D."/>
            <person name="Oertli M."/>
            <person name="Naumann U."/>
            <person name="Petersen F."/>
            <person name="Wong J."/>
        </authorList>
    </citation>
    <scope>NUCLEOTIDE SEQUENCE</scope>
    <source>
        <strain evidence="1">GSM-AAB239-AS_SAM_17_03QT</strain>
        <tissue evidence="1">Leaf</tissue>
    </source>
</reference>
<sequence>MLDKKEAEKKEAELLCCFDYAWNKVGNGACRRDEILQKLGSKASRRVHIFPRKLKVWKHPIFGEKAGIAIDSSVPIDEQKGLFLPNVFKTGKFQLRFVHGNNDLPEHGICGVALGDGSVCRETPSFGRKRCEKHKGKKILGNSSVETSGVVVSQDTTITCGVVLEDGSACAEMPTHGRKRCELHKSRRVANQSSAFSPYIGLLPLLDGFGKCRPQLVQGPVKKEEGFDICGVINHDGSICRNMPIPGRKRCEGHKGRRVTETVSEPRVARESVETEEDTANICGVVSNGYVCGARPVTGRKRCEEHKGQRITATTSTRNMTGYAASYASEEDELSVCGAGLANGSRCRKLPVPGRKRCALHKGRRAA</sequence>
<gene>
    <name evidence="1" type="ORF">M6B38_256820</name>
</gene>
<organism evidence="1 2">
    <name type="scientific">Iris pallida</name>
    <name type="common">Sweet iris</name>
    <dbReference type="NCBI Taxonomy" id="29817"/>
    <lineage>
        <taxon>Eukaryota</taxon>
        <taxon>Viridiplantae</taxon>
        <taxon>Streptophyta</taxon>
        <taxon>Embryophyta</taxon>
        <taxon>Tracheophyta</taxon>
        <taxon>Spermatophyta</taxon>
        <taxon>Magnoliopsida</taxon>
        <taxon>Liliopsida</taxon>
        <taxon>Asparagales</taxon>
        <taxon>Iridaceae</taxon>
        <taxon>Iridoideae</taxon>
        <taxon>Irideae</taxon>
        <taxon>Iris</taxon>
    </lineage>
</organism>
<dbReference type="PANTHER" id="PTHR35133">
    <property type="entry name" value="PROTEIN EFFECTOR OF TRANSCRIPTION 2-RELATED"/>
    <property type="match status" value="1"/>
</dbReference>